<dbReference type="InterPro" id="IPR035892">
    <property type="entry name" value="C2_domain_sf"/>
</dbReference>
<dbReference type="Gene3D" id="2.60.40.150">
    <property type="entry name" value="C2 domain"/>
    <property type="match status" value="1"/>
</dbReference>
<gene>
    <name evidence="3" type="ORF">AKAME5_000050000</name>
</gene>
<evidence type="ECO:0000256" key="1">
    <source>
        <dbReference type="SAM" id="MobiDB-lite"/>
    </source>
</evidence>
<evidence type="ECO:0000313" key="3">
    <source>
        <dbReference type="EMBL" id="GLD46094.1"/>
    </source>
</evidence>
<dbReference type="GO" id="GO:0035091">
    <property type="term" value="F:phosphatidylinositol binding"/>
    <property type="evidence" value="ECO:0007669"/>
    <property type="project" value="TreeGrafter"/>
</dbReference>
<reference evidence="3" key="1">
    <citation type="submission" date="2022-08" db="EMBL/GenBank/DDBJ databases">
        <title>Genome sequencing of akame (Lates japonicus).</title>
        <authorList>
            <person name="Hashiguchi Y."/>
            <person name="Takahashi H."/>
        </authorList>
    </citation>
    <scope>NUCLEOTIDE SEQUENCE</scope>
    <source>
        <strain evidence="3">Kochi</strain>
    </source>
</reference>
<dbReference type="SMART" id="SM00239">
    <property type="entry name" value="C2"/>
    <property type="match status" value="1"/>
</dbReference>
<dbReference type="InterPro" id="IPR051634">
    <property type="entry name" value="Extended_Synaptotagmin"/>
</dbReference>
<protein>
    <submittedName>
        <fullName evidence="3">Extended synaptotagmin-1-like protein</fullName>
    </submittedName>
</protein>
<dbReference type="GO" id="GO:0008429">
    <property type="term" value="F:phosphatidylethanolamine binding"/>
    <property type="evidence" value="ECO:0007669"/>
    <property type="project" value="TreeGrafter"/>
</dbReference>
<accession>A0AAD3QUE5</accession>
<organism evidence="3 4">
    <name type="scientific">Lates japonicus</name>
    <name type="common">Japanese lates</name>
    <dbReference type="NCBI Taxonomy" id="270547"/>
    <lineage>
        <taxon>Eukaryota</taxon>
        <taxon>Metazoa</taxon>
        <taxon>Chordata</taxon>
        <taxon>Craniata</taxon>
        <taxon>Vertebrata</taxon>
        <taxon>Euteleostomi</taxon>
        <taxon>Actinopterygii</taxon>
        <taxon>Neopterygii</taxon>
        <taxon>Teleostei</taxon>
        <taxon>Neoteleostei</taxon>
        <taxon>Acanthomorphata</taxon>
        <taxon>Carangaria</taxon>
        <taxon>Carangaria incertae sedis</taxon>
        <taxon>Centropomidae</taxon>
        <taxon>Lates</taxon>
    </lineage>
</organism>
<feature type="domain" description="C2" evidence="2">
    <location>
        <begin position="135"/>
        <end position="257"/>
    </location>
</feature>
<dbReference type="GO" id="GO:0061817">
    <property type="term" value="P:endoplasmic reticulum-plasma membrane tethering"/>
    <property type="evidence" value="ECO:0007669"/>
    <property type="project" value="InterPro"/>
</dbReference>
<comment type="caution">
    <text evidence="3">The sequence shown here is derived from an EMBL/GenBank/DDBJ whole genome shotgun (WGS) entry which is preliminary data.</text>
</comment>
<dbReference type="PROSITE" id="PS50004">
    <property type="entry name" value="C2"/>
    <property type="match status" value="1"/>
</dbReference>
<dbReference type="Proteomes" id="UP001279410">
    <property type="component" value="Unassembled WGS sequence"/>
</dbReference>
<feature type="region of interest" description="Disordered" evidence="1">
    <location>
        <begin position="18"/>
        <end position="43"/>
    </location>
</feature>
<dbReference type="PANTHER" id="PTHR45761">
    <property type="entry name" value="EXTENDED SYNAPTOTAGMIN-LIKE PROTEIN 2, ISOFORM C"/>
    <property type="match status" value="1"/>
</dbReference>
<dbReference type="InterPro" id="IPR000008">
    <property type="entry name" value="C2_dom"/>
</dbReference>
<sequence length="264" mass="29335">MPLSDSVSSTVSLDLGRVQRGTASELNSTGARPGSAKPQWLRPQQTTHMGRFAAEGVLRIHLVEAQNLIAKDNFMGGHGDRFELLFDKDIDQDDFLEGDAGNDTGGDEVIPRWIPSHLDLRQRGGFSIGGDNGSTASQVKLTLGYSTEENRLFITVHSCRALAACSKDGADPYVSFILLPDKKGTTKRRTATKKRDLNPEFNERFDFDLSLEESTQRRLDLSVKNSVSFMSRERELIGKLQLDLDQIDLKTGVTQWYDLVAETN</sequence>
<dbReference type="EMBL" id="BRZM01000001">
    <property type="protein sequence ID" value="GLD46094.1"/>
    <property type="molecule type" value="Genomic_DNA"/>
</dbReference>
<dbReference type="GO" id="GO:0006869">
    <property type="term" value="P:lipid transport"/>
    <property type="evidence" value="ECO:0007669"/>
    <property type="project" value="InterPro"/>
</dbReference>
<dbReference type="InterPro" id="IPR037752">
    <property type="entry name" value="C2C_KIAA1228"/>
</dbReference>
<dbReference type="FunFam" id="2.60.40.150:FF:000093">
    <property type="entry name" value="Extended synaptotagmin 3"/>
    <property type="match status" value="1"/>
</dbReference>
<feature type="compositionally biased region" description="Polar residues" evidence="1">
    <location>
        <begin position="21"/>
        <end position="30"/>
    </location>
</feature>
<dbReference type="CDD" id="cd04030">
    <property type="entry name" value="C2C_KIAA1228"/>
    <property type="match status" value="1"/>
</dbReference>
<dbReference type="GO" id="GO:0005789">
    <property type="term" value="C:endoplasmic reticulum membrane"/>
    <property type="evidence" value="ECO:0007669"/>
    <property type="project" value="TreeGrafter"/>
</dbReference>
<dbReference type="Pfam" id="PF00168">
    <property type="entry name" value="C2"/>
    <property type="match status" value="1"/>
</dbReference>
<name>A0AAD3QUE5_LATJO</name>
<evidence type="ECO:0000259" key="2">
    <source>
        <dbReference type="PROSITE" id="PS50004"/>
    </source>
</evidence>
<dbReference type="GO" id="GO:0031210">
    <property type="term" value="F:phosphatidylcholine binding"/>
    <property type="evidence" value="ECO:0007669"/>
    <property type="project" value="TreeGrafter"/>
</dbReference>
<dbReference type="GO" id="GO:0005544">
    <property type="term" value="F:calcium-dependent phospholipid binding"/>
    <property type="evidence" value="ECO:0007669"/>
    <property type="project" value="TreeGrafter"/>
</dbReference>
<proteinExistence type="predicted"/>
<dbReference type="PANTHER" id="PTHR45761:SF3">
    <property type="entry name" value="EXTENDED SYNAPTOTAGMIN-1"/>
    <property type="match status" value="1"/>
</dbReference>
<evidence type="ECO:0000313" key="4">
    <source>
        <dbReference type="Proteomes" id="UP001279410"/>
    </source>
</evidence>
<dbReference type="GO" id="GO:0005509">
    <property type="term" value="F:calcium ion binding"/>
    <property type="evidence" value="ECO:0007669"/>
    <property type="project" value="TreeGrafter"/>
</dbReference>
<dbReference type="AlphaFoldDB" id="A0AAD3QUE5"/>
<keyword evidence="4" id="KW-1185">Reference proteome</keyword>
<dbReference type="SUPFAM" id="SSF49562">
    <property type="entry name" value="C2 domain (Calcium/lipid-binding domain, CaLB)"/>
    <property type="match status" value="1"/>
</dbReference>